<dbReference type="InterPro" id="IPR004800">
    <property type="entry name" value="KdsD/KpsF-type"/>
</dbReference>
<dbReference type="PANTHER" id="PTHR42745">
    <property type="match status" value="1"/>
</dbReference>
<dbReference type="Gene3D" id="3.40.50.10490">
    <property type="entry name" value="Glucose-6-phosphate isomerase like protein, domain 1"/>
    <property type="match status" value="1"/>
</dbReference>
<accession>A0A3B1A0L8</accession>
<protein>
    <submittedName>
        <fullName evidence="6">D-arabinose 5-phosphate isomerase</fullName>
        <ecNumber evidence="6">5.3.1.13</ecNumber>
    </submittedName>
</protein>
<dbReference type="CDD" id="cd04604">
    <property type="entry name" value="CBS_pair_SIS_assoc"/>
    <property type="match status" value="1"/>
</dbReference>
<dbReference type="PANTHER" id="PTHR42745:SF1">
    <property type="entry name" value="ARABINOSE 5-PHOSPHATE ISOMERASE KDSD"/>
    <property type="match status" value="1"/>
</dbReference>
<dbReference type="PIRSF" id="PIRSF004692">
    <property type="entry name" value="KdsD_KpsF"/>
    <property type="match status" value="1"/>
</dbReference>
<feature type="domain" description="SIS" evidence="5">
    <location>
        <begin position="35"/>
        <end position="178"/>
    </location>
</feature>
<dbReference type="SMART" id="SM00116">
    <property type="entry name" value="CBS"/>
    <property type="match status" value="2"/>
</dbReference>
<dbReference type="EC" id="5.3.1.13" evidence="6"/>
<evidence type="ECO:0000313" key="6">
    <source>
        <dbReference type="EMBL" id="VAW99298.1"/>
    </source>
</evidence>
<dbReference type="InterPro" id="IPR001347">
    <property type="entry name" value="SIS_dom"/>
</dbReference>
<organism evidence="6">
    <name type="scientific">hydrothermal vent metagenome</name>
    <dbReference type="NCBI Taxonomy" id="652676"/>
    <lineage>
        <taxon>unclassified sequences</taxon>
        <taxon>metagenomes</taxon>
        <taxon>ecological metagenomes</taxon>
    </lineage>
</organism>
<name>A0A3B1A0L8_9ZZZZ</name>
<dbReference type="GO" id="GO:1901135">
    <property type="term" value="P:carbohydrate derivative metabolic process"/>
    <property type="evidence" value="ECO:0007669"/>
    <property type="project" value="InterPro"/>
</dbReference>
<evidence type="ECO:0000256" key="1">
    <source>
        <dbReference type="ARBA" id="ARBA00008165"/>
    </source>
</evidence>
<evidence type="ECO:0000259" key="4">
    <source>
        <dbReference type="PROSITE" id="PS51371"/>
    </source>
</evidence>
<reference evidence="6" key="1">
    <citation type="submission" date="2018-06" db="EMBL/GenBank/DDBJ databases">
        <authorList>
            <person name="Zhirakovskaya E."/>
        </authorList>
    </citation>
    <scope>NUCLEOTIDE SEQUENCE</scope>
</reference>
<keyword evidence="2" id="KW-0677">Repeat</keyword>
<feature type="domain" description="CBS" evidence="4">
    <location>
        <begin position="272"/>
        <end position="324"/>
    </location>
</feature>
<proteinExistence type="inferred from homology"/>
<dbReference type="Pfam" id="PF00571">
    <property type="entry name" value="CBS"/>
    <property type="match status" value="1"/>
</dbReference>
<dbReference type="PROSITE" id="PS51371">
    <property type="entry name" value="CBS"/>
    <property type="match status" value="1"/>
</dbReference>
<dbReference type="EMBL" id="UOFS01000039">
    <property type="protein sequence ID" value="VAW99298.1"/>
    <property type="molecule type" value="Genomic_DNA"/>
</dbReference>
<dbReference type="Pfam" id="PF01380">
    <property type="entry name" value="SIS"/>
    <property type="match status" value="1"/>
</dbReference>
<sequence>MTTQNFKQLATAVIQTELNEIEQLLNRLDDSFTQACQLMFDCTGRIVVIGMGKSGHIGSKIAATLASTGSPAFFVHPGEASHGDLGMIMKNDVVLAISNSGETDEIITIVPLIKRLGVPLISLTGNAKSHIATQANVNLDVSVSKEACPLGLAPTSSTTVALVMGDALAIALLDTRGFTADDFALSHPGGRLGKRLLLHVKDIMHIGSEIPMVQSKVLLSQALIEMTEKKLGMTTIIDPKKVLIGVFTDGDLRRILERDDINLNKTTIDEVMIKNCKVIYENQLAAEALQIMESKSINALPVVNNDNELIGALNMHDLLRAGVV</sequence>
<comment type="similarity">
    <text evidence="1">Belongs to the SIS family. GutQ/KpsF subfamily.</text>
</comment>
<evidence type="ECO:0000256" key="3">
    <source>
        <dbReference type="ARBA" id="ARBA00023122"/>
    </source>
</evidence>
<dbReference type="InterPro" id="IPR050986">
    <property type="entry name" value="GutQ/KpsF_isomerases"/>
</dbReference>
<dbReference type="GO" id="GO:0005975">
    <property type="term" value="P:carbohydrate metabolic process"/>
    <property type="evidence" value="ECO:0007669"/>
    <property type="project" value="InterPro"/>
</dbReference>
<dbReference type="GO" id="GO:0097367">
    <property type="term" value="F:carbohydrate derivative binding"/>
    <property type="evidence" value="ECO:0007669"/>
    <property type="project" value="InterPro"/>
</dbReference>
<dbReference type="InterPro" id="IPR046342">
    <property type="entry name" value="CBS_dom_sf"/>
</dbReference>
<dbReference type="FunFam" id="3.40.50.10490:FF:000011">
    <property type="entry name" value="Arabinose 5-phosphate isomerase"/>
    <property type="match status" value="1"/>
</dbReference>
<dbReference type="GO" id="GO:0019146">
    <property type="term" value="F:arabinose-5-phosphate isomerase activity"/>
    <property type="evidence" value="ECO:0007669"/>
    <property type="project" value="UniProtKB-EC"/>
</dbReference>
<keyword evidence="6" id="KW-0413">Isomerase</keyword>
<dbReference type="SUPFAM" id="SSF53697">
    <property type="entry name" value="SIS domain"/>
    <property type="match status" value="1"/>
</dbReference>
<dbReference type="NCBIfam" id="TIGR00393">
    <property type="entry name" value="kpsF"/>
    <property type="match status" value="1"/>
</dbReference>
<dbReference type="CDD" id="cd05014">
    <property type="entry name" value="SIS_Kpsf"/>
    <property type="match status" value="1"/>
</dbReference>
<dbReference type="PROSITE" id="PS51464">
    <property type="entry name" value="SIS"/>
    <property type="match status" value="1"/>
</dbReference>
<dbReference type="Gene3D" id="3.10.580.10">
    <property type="entry name" value="CBS-domain"/>
    <property type="match status" value="1"/>
</dbReference>
<gene>
    <name evidence="6" type="ORF">MNBD_GAMMA22-1490</name>
</gene>
<dbReference type="AlphaFoldDB" id="A0A3B1A0L8"/>
<evidence type="ECO:0000259" key="5">
    <source>
        <dbReference type="PROSITE" id="PS51464"/>
    </source>
</evidence>
<dbReference type="InterPro" id="IPR046348">
    <property type="entry name" value="SIS_dom_sf"/>
</dbReference>
<dbReference type="InterPro" id="IPR035474">
    <property type="entry name" value="SIS_Kpsf"/>
</dbReference>
<evidence type="ECO:0000256" key="2">
    <source>
        <dbReference type="ARBA" id="ARBA00022737"/>
    </source>
</evidence>
<dbReference type="InterPro" id="IPR000644">
    <property type="entry name" value="CBS_dom"/>
</dbReference>
<keyword evidence="3" id="KW-0129">CBS domain</keyword>